<evidence type="ECO:0000259" key="3">
    <source>
        <dbReference type="PROSITE" id="PS51737"/>
    </source>
</evidence>
<dbReference type="InterPro" id="IPR036162">
    <property type="entry name" value="Resolvase-like_N_sf"/>
</dbReference>
<dbReference type="Pfam" id="PF13408">
    <property type="entry name" value="Zn_ribbon_recom"/>
    <property type="match status" value="1"/>
</dbReference>
<dbReference type="PROSITE" id="PS51736">
    <property type="entry name" value="RECOMBINASES_3"/>
    <property type="match status" value="1"/>
</dbReference>
<dbReference type="InterPro" id="IPR011109">
    <property type="entry name" value="DNA_bind_recombinase_dom"/>
</dbReference>
<dbReference type="PANTHER" id="PTHR30461">
    <property type="entry name" value="DNA-INVERTASE FROM LAMBDOID PROPHAGE"/>
    <property type="match status" value="1"/>
</dbReference>
<dbReference type="InterPro" id="IPR025827">
    <property type="entry name" value="Zn_ribbon_recom_dom"/>
</dbReference>
<gene>
    <name evidence="4" type="ORF">ERS852572_02464</name>
</gene>
<dbReference type="AlphaFoldDB" id="A0A173V461"/>
<dbReference type="InterPro" id="IPR050639">
    <property type="entry name" value="SSR_resolvase"/>
</dbReference>
<sequence length="526" mass="61513">MTDSRKIAIYLRLSIEDDALDGKASTEQRESNSISNQRKMLLDYIRNDAELMGQEVAEFCDDGFSGTNMDRPGLQEMLKQVKQSKISCILVKDMSRFARDYIELGDYLNQIFPFMGVRFIAVNDHYDSREHEGSTTPLDTAFQTLLYDLYSKDISVKVKTSFQNKCANGEYVFGQVPFGYAKSEIEKNTVIVNEKEAEIVRHIFSLAEKGMSSTQIAKELIAKQTPTVTQMRHPERKMEREHHTWSNTAVRRILNNRFYLGEMAYGKSVRKSVGSKNGIAVPKEEWKVITDHHEPLVTPEVFALASAYRPEQSTKRKREKHPLTGKIYCGGCGYAINYKPQRNNGKMPNHFWCRKHSLLQIPDCCTYFRADILEEIVLTELYRELMRRGDLIKQRESLEQFQKEEWNRLNKELGNYRMQYRSLQTEKDTLYENYAVKQIEAGEYRSRADGIALQMQELSRKIEETELAFSRLTEEYNQPKQDMKEIIRFSQMEKLTQEAVDVFIKKVIIYRDKRVEIEWNYAFGEE</sequence>
<dbReference type="InterPro" id="IPR038109">
    <property type="entry name" value="DNA_bind_recomb_sf"/>
</dbReference>
<dbReference type="InterPro" id="IPR006119">
    <property type="entry name" value="Resolv_N"/>
</dbReference>
<protein>
    <submittedName>
        <fullName evidence="4">Recombinase</fullName>
    </submittedName>
</protein>
<dbReference type="Proteomes" id="UP000095350">
    <property type="component" value="Unassembled WGS sequence"/>
</dbReference>
<dbReference type="Gene3D" id="3.90.1750.20">
    <property type="entry name" value="Putative Large Serine Recombinase, Chain B, Domain 2"/>
    <property type="match status" value="1"/>
</dbReference>
<dbReference type="Pfam" id="PF07508">
    <property type="entry name" value="Recombinase"/>
    <property type="match status" value="1"/>
</dbReference>
<feature type="domain" description="Resolvase/invertase-type recombinase catalytic" evidence="2">
    <location>
        <begin position="6"/>
        <end position="169"/>
    </location>
</feature>
<dbReference type="PANTHER" id="PTHR30461:SF23">
    <property type="entry name" value="DNA RECOMBINASE-RELATED"/>
    <property type="match status" value="1"/>
</dbReference>
<evidence type="ECO:0000259" key="2">
    <source>
        <dbReference type="PROSITE" id="PS51736"/>
    </source>
</evidence>
<evidence type="ECO:0000313" key="5">
    <source>
        <dbReference type="Proteomes" id="UP000095350"/>
    </source>
</evidence>
<dbReference type="GO" id="GO:0000150">
    <property type="term" value="F:DNA strand exchange activity"/>
    <property type="evidence" value="ECO:0007669"/>
    <property type="project" value="InterPro"/>
</dbReference>
<accession>A0A173V461</accession>
<evidence type="ECO:0000256" key="1">
    <source>
        <dbReference type="SAM" id="Coils"/>
    </source>
</evidence>
<dbReference type="PROSITE" id="PS51737">
    <property type="entry name" value="RECOMBINASE_DNA_BIND"/>
    <property type="match status" value="1"/>
</dbReference>
<evidence type="ECO:0000313" key="4">
    <source>
        <dbReference type="EMBL" id="CUN20668.1"/>
    </source>
</evidence>
<dbReference type="GO" id="GO:0003677">
    <property type="term" value="F:DNA binding"/>
    <property type="evidence" value="ECO:0007669"/>
    <property type="project" value="InterPro"/>
</dbReference>
<feature type="coiled-coil region" evidence="1">
    <location>
        <begin position="448"/>
        <end position="475"/>
    </location>
</feature>
<keyword evidence="1" id="KW-0175">Coiled coil</keyword>
<dbReference type="SUPFAM" id="SSF53041">
    <property type="entry name" value="Resolvase-like"/>
    <property type="match status" value="1"/>
</dbReference>
<reference evidence="4 5" key="1">
    <citation type="submission" date="2015-09" db="EMBL/GenBank/DDBJ databases">
        <authorList>
            <consortium name="Pathogen Informatics"/>
        </authorList>
    </citation>
    <scope>NUCLEOTIDE SEQUENCE [LARGE SCALE GENOMIC DNA]</scope>
    <source>
        <strain evidence="4 5">2789STDY5834960</strain>
    </source>
</reference>
<feature type="domain" description="Recombinase" evidence="3">
    <location>
        <begin position="177"/>
        <end position="315"/>
    </location>
</feature>
<dbReference type="STRING" id="166486.ERS852572_02464"/>
<dbReference type="OrthoDB" id="9784557at2"/>
<dbReference type="Gene3D" id="3.40.50.1390">
    <property type="entry name" value="Resolvase, N-terminal catalytic domain"/>
    <property type="match status" value="1"/>
</dbReference>
<dbReference type="PaxDb" id="166486-ERS852572_02464"/>
<name>A0A173V461_9FIRM</name>
<proteinExistence type="predicted"/>
<dbReference type="Pfam" id="PF00239">
    <property type="entry name" value="Resolvase"/>
    <property type="match status" value="1"/>
</dbReference>
<dbReference type="EMBL" id="CYXZ01000018">
    <property type="protein sequence ID" value="CUN20668.1"/>
    <property type="molecule type" value="Genomic_DNA"/>
</dbReference>
<dbReference type="RefSeq" id="WP_015520318.1">
    <property type="nucleotide sequence ID" value="NZ_CABIYH010000018.1"/>
</dbReference>
<organism evidence="4 5">
    <name type="scientific">Roseburia intestinalis</name>
    <dbReference type="NCBI Taxonomy" id="166486"/>
    <lineage>
        <taxon>Bacteria</taxon>
        <taxon>Bacillati</taxon>
        <taxon>Bacillota</taxon>
        <taxon>Clostridia</taxon>
        <taxon>Lachnospirales</taxon>
        <taxon>Lachnospiraceae</taxon>
        <taxon>Roseburia</taxon>
    </lineage>
</organism>
<dbReference type="SMART" id="SM00857">
    <property type="entry name" value="Resolvase"/>
    <property type="match status" value="1"/>
</dbReference>